<evidence type="ECO:0000256" key="2">
    <source>
        <dbReference type="ARBA" id="ARBA00004370"/>
    </source>
</evidence>
<comment type="caution">
    <text evidence="11">The sequence shown here is derived from an EMBL/GenBank/DDBJ whole genome shotgun (WGS) entry which is preliminary data.</text>
</comment>
<evidence type="ECO:0000259" key="10">
    <source>
        <dbReference type="PROSITE" id="PS50885"/>
    </source>
</evidence>
<protein>
    <recommendedName>
        <fullName evidence="3">histidine kinase</fullName>
        <ecNumber evidence="3">2.7.13.3</ecNumber>
    </recommendedName>
</protein>
<accession>A0A2V4NLQ9</accession>
<dbReference type="GO" id="GO:0007165">
    <property type="term" value="P:signal transduction"/>
    <property type="evidence" value="ECO:0007669"/>
    <property type="project" value="InterPro"/>
</dbReference>
<feature type="transmembrane region" description="Helical" evidence="9">
    <location>
        <begin position="9"/>
        <end position="30"/>
    </location>
</feature>
<comment type="catalytic activity">
    <reaction evidence="1">
        <text>ATP + protein L-histidine = ADP + protein N-phospho-L-histidine.</text>
        <dbReference type="EC" id="2.7.13.3"/>
    </reaction>
</comment>
<dbReference type="CDD" id="cd18773">
    <property type="entry name" value="PDC1_HK_sensor"/>
    <property type="match status" value="1"/>
</dbReference>
<dbReference type="Proteomes" id="UP000248012">
    <property type="component" value="Unassembled WGS sequence"/>
</dbReference>
<dbReference type="EC" id="2.7.13.3" evidence="3"/>
<gene>
    <name evidence="11" type="ORF">DI396_11975</name>
</gene>
<keyword evidence="5" id="KW-0808">Transferase</keyword>
<feature type="transmembrane region" description="Helical" evidence="9">
    <location>
        <begin position="295"/>
        <end position="318"/>
    </location>
</feature>
<evidence type="ECO:0000256" key="8">
    <source>
        <dbReference type="ARBA" id="ARBA00022840"/>
    </source>
</evidence>
<dbReference type="AlphaFoldDB" id="A0A2V4NLQ9"/>
<dbReference type="PANTHER" id="PTHR41523:SF8">
    <property type="entry name" value="ETHYLENE RESPONSE SENSOR PROTEIN"/>
    <property type="match status" value="1"/>
</dbReference>
<keyword evidence="7" id="KW-0418">Kinase</keyword>
<dbReference type="InterPro" id="IPR011495">
    <property type="entry name" value="Sig_transdc_His_kin_sub2_dim/P"/>
</dbReference>
<dbReference type="Gene3D" id="3.30.450.20">
    <property type="entry name" value="PAS domain"/>
    <property type="match status" value="2"/>
</dbReference>
<dbReference type="GO" id="GO:0004673">
    <property type="term" value="F:protein histidine kinase activity"/>
    <property type="evidence" value="ECO:0007669"/>
    <property type="project" value="UniProtKB-EC"/>
</dbReference>
<evidence type="ECO:0000256" key="4">
    <source>
        <dbReference type="ARBA" id="ARBA00022553"/>
    </source>
</evidence>
<dbReference type="GO" id="GO:0005524">
    <property type="term" value="F:ATP binding"/>
    <property type="evidence" value="ECO:0007669"/>
    <property type="project" value="UniProtKB-KW"/>
</dbReference>
<keyword evidence="9" id="KW-0472">Membrane</keyword>
<keyword evidence="9" id="KW-0812">Transmembrane</keyword>
<dbReference type="GO" id="GO:0016020">
    <property type="term" value="C:membrane"/>
    <property type="evidence" value="ECO:0007669"/>
    <property type="project" value="UniProtKB-SubCell"/>
</dbReference>
<dbReference type="EMBL" id="QFVT01000007">
    <property type="protein sequence ID" value="PYC47257.1"/>
    <property type="molecule type" value="Genomic_DNA"/>
</dbReference>
<dbReference type="PANTHER" id="PTHR41523">
    <property type="entry name" value="TWO-COMPONENT SYSTEM SENSOR PROTEIN"/>
    <property type="match status" value="1"/>
</dbReference>
<dbReference type="InterPro" id="IPR036890">
    <property type="entry name" value="HATPase_C_sf"/>
</dbReference>
<evidence type="ECO:0000256" key="1">
    <source>
        <dbReference type="ARBA" id="ARBA00000085"/>
    </source>
</evidence>
<evidence type="ECO:0000256" key="5">
    <source>
        <dbReference type="ARBA" id="ARBA00022679"/>
    </source>
</evidence>
<name>A0A2V4NLQ9_9RHOB</name>
<comment type="subcellular location">
    <subcellularLocation>
        <location evidence="2">Membrane</location>
    </subcellularLocation>
</comment>
<evidence type="ECO:0000256" key="3">
    <source>
        <dbReference type="ARBA" id="ARBA00012438"/>
    </source>
</evidence>
<evidence type="ECO:0000256" key="6">
    <source>
        <dbReference type="ARBA" id="ARBA00022741"/>
    </source>
</evidence>
<feature type="domain" description="HAMP" evidence="10">
    <location>
        <begin position="315"/>
        <end position="369"/>
    </location>
</feature>
<keyword evidence="12" id="KW-1185">Reference proteome</keyword>
<evidence type="ECO:0000256" key="7">
    <source>
        <dbReference type="ARBA" id="ARBA00022777"/>
    </source>
</evidence>
<keyword evidence="9" id="KW-1133">Transmembrane helix</keyword>
<organism evidence="11 12">
    <name type="scientific">Litorivita pollutaquae</name>
    <dbReference type="NCBI Taxonomy" id="2200892"/>
    <lineage>
        <taxon>Bacteria</taxon>
        <taxon>Pseudomonadati</taxon>
        <taxon>Pseudomonadota</taxon>
        <taxon>Alphaproteobacteria</taxon>
        <taxon>Rhodobacterales</taxon>
        <taxon>Paracoccaceae</taxon>
        <taxon>Litorivita</taxon>
    </lineage>
</organism>
<dbReference type="InterPro" id="IPR003660">
    <property type="entry name" value="HAMP_dom"/>
</dbReference>
<dbReference type="Pfam" id="PF07568">
    <property type="entry name" value="HisKA_2"/>
    <property type="match status" value="1"/>
</dbReference>
<evidence type="ECO:0000313" key="11">
    <source>
        <dbReference type="EMBL" id="PYC47257.1"/>
    </source>
</evidence>
<dbReference type="Gene3D" id="3.30.565.10">
    <property type="entry name" value="Histidine kinase-like ATPase, C-terminal domain"/>
    <property type="match status" value="1"/>
</dbReference>
<dbReference type="PROSITE" id="PS50885">
    <property type="entry name" value="HAMP"/>
    <property type="match status" value="1"/>
</dbReference>
<sequence length="599" mass="66405">MRVKTTDRLAFRLIMMLSVALLPVGLIAFFQTQNVARQAEELSRAAVLGRTLIAVEPQRTLLYRGFAAARVLGEEIKETLDDRATCTRTTQNFLRSHPEYVLAMFVPLDGVSTCNSNARPADVRQSEVTRRMIENPRPRVMNLQMGRVSQRPVIVIVQPITVEGAYIGFLSLSLPYEDVPHDVPGQNALRHDDHRPGLQDLPTGSKPVQLISFNQDGDLLLTLSDREAADTELPKGYALTSIALQRAQTFSAFNQEGAARIYSVVPVIPGVAYSFSVWKTADFLGDRNLIDRAAFLFPLIMWLLSLLVAYVAVHRLVIRHVRALRFKMRRFAAGSRSFSPDDVRPAPTELRQMEETFNQMAHTISLDEAELEDGLREKNVLLKEVHHRVKNNLQLIASIISMETRKTQSDETRAALRRVQDRVLGLATVHGNLYKTSRLASVHARTLLTEVINQTLKSSLPPSGVSVDVDIDDFSLLPDQAVPLSLLTTEALTNAVKYLGRPSKDRPPAISVQFKQLPDGQIDVVISNTTGTHVDEMPHIGTSTGLGGQLIKAFAMQIGATLDISDTAGVYRLHLLLTLAEDTPEEDDAQDGFSTQPET</sequence>
<reference evidence="11 12" key="1">
    <citation type="submission" date="2018-05" db="EMBL/GenBank/DDBJ databases">
        <title>Oceanovita maritima gen. nov., sp. nov., a marine bacterium in the family Rhodobacteraceae isolated from surface seawater of Lundu port Xiamen, China.</title>
        <authorList>
            <person name="Hetharua B.H."/>
            <person name="Min D."/>
            <person name="Liao H."/>
            <person name="Tian Y."/>
        </authorList>
    </citation>
    <scope>NUCLEOTIDE SEQUENCE [LARGE SCALE GENOMIC DNA]</scope>
    <source>
        <strain evidence="11 12">FSX-11</strain>
    </source>
</reference>
<keyword evidence="8" id="KW-0067">ATP-binding</keyword>
<evidence type="ECO:0000256" key="9">
    <source>
        <dbReference type="SAM" id="Phobius"/>
    </source>
</evidence>
<dbReference type="OrthoDB" id="9767435at2"/>
<keyword evidence="4" id="KW-0597">Phosphoprotein</keyword>
<evidence type="ECO:0000313" key="12">
    <source>
        <dbReference type="Proteomes" id="UP000248012"/>
    </source>
</evidence>
<proteinExistence type="predicted"/>
<keyword evidence="6" id="KW-0547">Nucleotide-binding</keyword>